<evidence type="ECO:0000313" key="7">
    <source>
        <dbReference type="Proteomes" id="UP000324585"/>
    </source>
</evidence>
<feature type="compositionally biased region" description="Basic residues" evidence="4">
    <location>
        <begin position="534"/>
        <end position="549"/>
    </location>
</feature>
<feature type="region of interest" description="Disordered" evidence="4">
    <location>
        <begin position="416"/>
        <end position="589"/>
    </location>
</feature>
<feature type="region of interest" description="Disordered" evidence="4">
    <location>
        <begin position="320"/>
        <end position="363"/>
    </location>
</feature>
<evidence type="ECO:0000259" key="5">
    <source>
        <dbReference type="Pfam" id="PF09368"/>
    </source>
</evidence>
<comment type="subcellular location">
    <subcellularLocation>
        <location evidence="1">Nucleus</location>
    </subcellularLocation>
</comment>
<evidence type="ECO:0000256" key="4">
    <source>
        <dbReference type="SAM" id="MobiDB-lite"/>
    </source>
</evidence>
<dbReference type="Proteomes" id="UP000324585">
    <property type="component" value="Unassembled WGS sequence"/>
</dbReference>
<protein>
    <submittedName>
        <fullName evidence="6">Something about silencing protein 10</fullName>
    </submittedName>
</protein>
<feature type="compositionally biased region" description="Basic and acidic residues" evidence="4">
    <location>
        <begin position="487"/>
        <end position="496"/>
    </location>
</feature>
<accession>A0A5J4YNZ9</accession>
<dbReference type="Pfam" id="PF09368">
    <property type="entry name" value="Sas10"/>
    <property type="match status" value="1"/>
</dbReference>
<keyword evidence="7" id="KW-1185">Reference proteome</keyword>
<dbReference type="EMBL" id="VRMN01000009">
    <property type="protein sequence ID" value="KAA8492404.1"/>
    <property type="molecule type" value="Genomic_DNA"/>
</dbReference>
<evidence type="ECO:0000313" key="6">
    <source>
        <dbReference type="EMBL" id="KAA8492404.1"/>
    </source>
</evidence>
<comment type="caution">
    <text evidence="6">The sequence shown here is derived from an EMBL/GenBank/DDBJ whole genome shotgun (WGS) entry which is preliminary data.</text>
</comment>
<dbReference type="GO" id="GO:0000462">
    <property type="term" value="P:maturation of SSU-rRNA from tricistronic rRNA transcript (SSU-rRNA, 5.8S rRNA, LSU-rRNA)"/>
    <property type="evidence" value="ECO:0007669"/>
    <property type="project" value="TreeGrafter"/>
</dbReference>
<feature type="compositionally biased region" description="Basic and acidic residues" evidence="4">
    <location>
        <begin position="165"/>
        <end position="175"/>
    </location>
</feature>
<feature type="compositionally biased region" description="Acidic residues" evidence="4">
    <location>
        <begin position="458"/>
        <end position="472"/>
    </location>
</feature>
<comment type="similarity">
    <text evidence="2">Belongs to the SAS10 family.</text>
</comment>
<evidence type="ECO:0000256" key="2">
    <source>
        <dbReference type="ARBA" id="ARBA00010979"/>
    </source>
</evidence>
<feature type="compositionally biased region" description="Polar residues" evidence="4">
    <location>
        <begin position="154"/>
        <end position="164"/>
    </location>
</feature>
<dbReference type="PANTHER" id="PTHR13237">
    <property type="entry name" value="SOMETHING ABOUT SILENCING PROTEIN 10-RELATED"/>
    <property type="match status" value="1"/>
</dbReference>
<proteinExistence type="inferred from homology"/>
<organism evidence="6 7">
    <name type="scientific">Porphyridium purpureum</name>
    <name type="common">Red alga</name>
    <name type="synonym">Porphyridium cruentum</name>
    <dbReference type="NCBI Taxonomy" id="35688"/>
    <lineage>
        <taxon>Eukaryota</taxon>
        <taxon>Rhodophyta</taxon>
        <taxon>Bangiophyceae</taxon>
        <taxon>Porphyridiales</taxon>
        <taxon>Porphyridiaceae</taxon>
        <taxon>Porphyridium</taxon>
    </lineage>
</organism>
<feature type="region of interest" description="Disordered" evidence="4">
    <location>
        <begin position="151"/>
        <end position="182"/>
    </location>
</feature>
<gene>
    <name evidence="6" type="ORF">FVE85_7911</name>
</gene>
<keyword evidence="3" id="KW-0539">Nucleus</keyword>
<evidence type="ECO:0000256" key="3">
    <source>
        <dbReference type="ARBA" id="ARBA00023242"/>
    </source>
</evidence>
<dbReference type="OrthoDB" id="1924577at2759"/>
<feature type="region of interest" description="Disordered" evidence="4">
    <location>
        <begin position="1"/>
        <end position="93"/>
    </location>
</feature>
<reference evidence="7" key="1">
    <citation type="journal article" date="2019" name="Nat. Commun.">
        <title>Expansion of phycobilisome linker gene families in mesophilic red algae.</title>
        <authorList>
            <person name="Lee J."/>
            <person name="Kim D."/>
            <person name="Bhattacharya D."/>
            <person name="Yoon H.S."/>
        </authorList>
    </citation>
    <scope>NUCLEOTIDE SEQUENCE [LARGE SCALE GENOMIC DNA]</scope>
    <source>
        <strain evidence="7">CCMP 1328</strain>
    </source>
</reference>
<feature type="compositionally biased region" description="Basic and acidic residues" evidence="4">
    <location>
        <begin position="423"/>
        <end position="432"/>
    </location>
</feature>
<dbReference type="InterPro" id="IPR018972">
    <property type="entry name" value="Sas10_C_dom"/>
</dbReference>
<name>A0A5J4YNZ9_PORPP</name>
<dbReference type="AlphaFoldDB" id="A0A5J4YNZ9"/>
<feature type="domain" description="Sas10 C-terminal" evidence="5">
    <location>
        <begin position="515"/>
        <end position="588"/>
    </location>
</feature>
<sequence length="589" mass="65814">MGRVRLNAGQGQAPPHAGGGDEMMDEVDAYMRRRHAGGGGQKNQWESDASSEVEDVPVFDLASPGGASDEERGSSSSSPGESDAEQDVPLKGWGHKKRMYYGGVQDGDFDGSAAREVDDDHDAFLDEEEEAEQLRKQRVVSMRDEDFGIEQAVLPSQSTEPASKQNEEQDGHDSDVLDDEQDGVDVVERDLRMLSKKQRLAIVRNEAPELVRLLADYPEKVAELDSLREALVRGKLQSSLVNRPHTMSSLEFRFHLYSLYCENVALYAAMKASTGLRSTSTISKNHPILNHIIKLRVLINRVEEHRSEIWDILDDEQVEADHEQDDEIRAHSADEADSECADEEYVSDAPDSENQVGSEDNDAQEGEAFLSTLFGSASDGAENRISSKMVQDAEREKQETAAAELNRYLATFQKQQSASKLHANPDQDRVIDETAANKLARAAQKPLSYPIVPRDDNDSSDEEEEAESDAEADLYVQAKERIKRKRHDQEQMEAEKRRAKQVAPKYTYNDEIDPDGQRKASSAILKNRGLTPYRSRRFKNPRLKHRTKFAKAESRAKGYKRTYKGSPGPSYGGESSGVNVRARGSVKIR</sequence>
<dbReference type="PANTHER" id="PTHR13237:SF8">
    <property type="entry name" value="SOMETHING ABOUT SILENCING PROTEIN 10"/>
    <property type="match status" value="1"/>
</dbReference>
<dbReference type="GO" id="GO:0032040">
    <property type="term" value="C:small-subunit processome"/>
    <property type="evidence" value="ECO:0007669"/>
    <property type="project" value="TreeGrafter"/>
</dbReference>
<feature type="compositionally biased region" description="Acidic residues" evidence="4">
    <location>
        <begin position="335"/>
        <end position="346"/>
    </location>
</feature>
<evidence type="ECO:0000256" key="1">
    <source>
        <dbReference type="ARBA" id="ARBA00004123"/>
    </source>
</evidence>
<dbReference type="OMA" id="EEYIRPQ"/>